<reference evidence="2 3" key="1">
    <citation type="journal article" date="2018" name="PLoS Genet.">
        <title>Population sequencing reveals clonal diversity and ancestral inbreeding in the grapevine cultivar Chardonnay.</title>
        <authorList>
            <person name="Roach M.J."/>
            <person name="Johnson D.L."/>
            <person name="Bohlmann J."/>
            <person name="van Vuuren H.J."/>
            <person name="Jones S.J."/>
            <person name="Pretorius I.S."/>
            <person name="Schmidt S.A."/>
            <person name="Borneman A.R."/>
        </authorList>
    </citation>
    <scope>NUCLEOTIDE SEQUENCE [LARGE SCALE GENOMIC DNA]</scope>
    <source>
        <strain evidence="3">cv. Chardonnay</strain>
        <tissue evidence="2">Leaf</tissue>
    </source>
</reference>
<organism evidence="2 3">
    <name type="scientific">Vitis vinifera</name>
    <name type="common">Grape</name>
    <dbReference type="NCBI Taxonomy" id="29760"/>
    <lineage>
        <taxon>Eukaryota</taxon>
        <taxon>Viridiplantae</taxon>
        <taxon>Streptophyta</taxon>
        <taxon>Embryophyta</taxon>
        <taxon>Tracheophyta</taxon>
        <taxon>Spermatophyta</taxon>
        <taxon>Magnoliopsida</taxon>
        <taxon>eudicotyledons</taxon>
        <taxon>Gunneridae</taxon>
        <taxon>Pentapetalae</taxon>
        <taxon>rosids</taxon>
        <taxon>Vitales</taxon>
        <taxon>Vitaceae</taxon>
        <taxon>Viteae</taxon>
        <taxon>Vitis</taxon>
    </lineage>
</organism>
<evidence type="ECO:0000313" key="2">
    <source>
        <dbReference type="EMBL" id="RVW14508.1"/>
    </source>
</evidence>
<evidence type="ECO:0000256" key="1">
    <source>
        <dbReference type="SAM" id="Phobius"/>
    </source>
</evidence>
<keyword evidence="1" id="KW-1133">Transmembrane helix</keyword>
<keyword evidence="1" id="KW-0812">Transmembrane</keyword>
<dbReference type="Proteomes" id="UP000288805">
    <property type="component" value="Unassembled WGS sequence"/>
</dbReference>
<proteinExistence type="predicted"/>
<gene>
    <name evidence="2" type="ORF">CK203_077225</name>
</gene>
<keyword evidence="1" id="KW-0472">Membrane</keyword>
<evidence type="ECO:0000313" key="3">
    <source>
        <dbReference type="Proteomes" id="UP000288805"/>
    </source>
</evidence>
<protein>
    <submittedName>
        <fullName evidence="2">Uncharacterized protein</fullName>
    </submittedName>
</protein>
<name>A0A438BUA3_VITVI</name>
<accession>A0A438BUA3</accession>
<dbReference type="EMBL" id="QGNW01002617">
    <property type="protein sequence ID" value="RVW14508.1"/>
    <property type="molecule type" value="Genomic_DNA"/>
</dbReference>
<comment type="caution">
    <text evidence="2">The sequence shown here is derived from an EMBL/GenBank/DDBJ whole genome shotgun (WGS) entry which is preliminary data.</text>
</comment>
<dbReference type="AlphaFoldDB" id="A0A438BUA3"/>
<feature type="transmembrane region" description="Helical" evidence="1">
    <location>
        <begin position="138"/>
        <end position="160"/>
    </location>
</feature>
<sequence length="201" mass="22669">MVLDFALVDKVVVADTFSDYLQAPGNIYYMVIFMLKNYEDTAFHKPKTMLMVSLRLAKVQRDFLYGGGAIEKKPHLVSWAKACVEKKKGGIGIKDFYILNMALLGTRNGKFFIKALYSYLDSGGAKAFPTRVIWNPWVLLRVGLFACWSTLAIGFFLIWVTMGDVFLSQDDVAKLEWGSGRKKVAESLVNCPFVSFLDHLV</sequence>